<feature type="region of interest" description="Disordered" evidence="1">
    <location>
        <begin position="52"/>
        <end position="116"/>
    </location>
</feature>
<feature type="compositionally biased region" description="Low complexity" evidence="1">
    <location>
        <begin position="52"/>
        <end position="68"/>
    </location>
</feature>
<evidence type="ECO:0000313" key="2">
    <source>
        <dbReference type="EMBL" id="QTE29492.1"/>
    </source>
</evidence>
<dbReference type="AlphaFoldDB" id="A0A8A4ZC45"/>
<evidence type="ECO:0000313" key="3">
    <source>
        <dbReference type="Proteomes" id="UP000663937"/>
    </source>
</evidence>
<dbReference type="EMBL" id="CP071868">
    <property type="protein sequence ID" value="QTE29492.1"/>
    <property type="molecule type" value="Genomic_DNA"/>
</dbReference>
<keyword evidence="3" id="KW-1185">Reference proteome</keyword>
<dbReference type="KEGG" id="psic:J4E96_19920"/>
<evidence type="ECO:0000256" key="1">
    <source>
        <dbReference type="SAM" id="MobiDB-lite"/>
    </source>
</evidence>
<sequence>MTNATDARAALLAEAVAAAADAWLRDPQDARVYGRLVAATLAWRDASAASASASASARLGAGPSPESGEPGRADDGATGADPAVTLPPRVGEALGDLVAALHRRQVPQEPPSPTQP</sequence>
<proteinExistence type="predicted"/>
<gene>
    <name evidence="2" type="ORF">J4E96_19920</name>
</gene>
<accession>A0A8A4ZC45</accession>
<dbReference type="RefSeq" id="WP_227423776.1">
    <property type="nucleotide sequence ID" value="NZ_CP071868.1"/>
</dbReference>
<reference evidence="2" key="1">
    <citation type="submission" date="2021-03" db="EMBL/GenBank/DDBJ databases">
        <title>Pengzhenrongella sicca gen. nov., sp. nov., a new member of suborder Micrococcineae isolated from High-Arctic tundra soil.</title>
        <authorList>
            <person name="Peng F."/>
        </authorList>
    </citation>
    <scope>NUCLEOTIDE SEQUENCE</scope>
    <source>
        <strain evidence="2">LRZ-2</strain>
    </source>
</reference>
<name>A0A8A4ZC45_9MICO</name>
<dbReference type="Proteomes" id="UP000663937">
    <property type="component" value="Chromosome"/>
</dbReference>
<organism evidence="2 3">
    <name type="scientific">Pengzhenrongella sicca</name>
    <dbReference type="NCBI Taxonomy" id="2819238"/>
    <lineage>
        <taxon>Bacteria</taxon>
        <taxon>Bacillati</taxon>
        <taxon>Actinomycetota</taxon>
        <taxon>Actinomycetes</taxon>
        <taxon>Micrococcales</taxon>
        <taxon>Pengzhenrongella</taxon>
    </lineage>
</organism>
<protein>
    <submittedName>
        <fullName evidence="2">Uncharacterized protein</fullName>
    </submittedName>
</protein>